<feature type="chain" id="PRO_5025405515" evidence="3">
    <location>
        <begin position="16"/>
        <end position="491"/>
    </location>
</feature>
<keyword evidence="1" id="KW-0677">Repeat</keyword>
<feature type="signal peptide" evidence="3">
    <location>
        <begin position="1"/>
        <end position="15"/>
    </location>
</feature>
<protein>
    <submittedName>
        <fullName evidence="5">WSC-domain-containing protein</fullName>
    </submittedName>
</protein>
<accession>A0A6A6SYH3</accession>
<dbReference type="EMBL" id="MU004410">
    <property type="protein sequence ID" value="KAF2652087.1"/>
    <property type="molecule type" value="Genomic_DNA"/>
</dbReference>
<dbReference type="InterPro" id="IPR002889">
    <property type="entry name" value="WSC_carb-bd"/>
</dbReference>
<dbReference type="InterPro" id="IPR051589">
    <property type="entry name" value="Sialate-O-sulfotransferase"/>
</dbReference>
<evidence type="ECO:0000256" key="1">
    <source>
        <dbReference type="ARBA" id="ARBA00022737"/>
    </source>
</evidence>
<feature type="region of interest" description="Disordered" evidence="2">
    <location>
        <begin position="393"/>
        <end position="437"/>
    </location>
</feature>
<reference evidence="5" key="1">
    <citation type="journal article" date="2020" name="Stud. Mycol.">
        <title>101 Dothideomycetes genomes: a test case for predicting lifestyles and emergence of pathogens.</title>
        <authorList>
            <person name="Haridas S."/>
            <person name="Albert R."/>
            <person name="Binder M."/>
            <person name="Bloem J."/>
            <person name="Labutti K."/>
            <person name="Salamov A."/>
            <person name="Andreopoulos B."/>
            <person name="Baker S."/>
            <person name="Barry K."/>
            <person name="Bills G."/>
            <person name="Bluhm B."/>
            <person name="Cannon C."/>
            <person name="Castanera R."/>
            <person name="Culley D."/>
            <person name="Daum C."/>
            <person name="Ezra D."/>
            <person name="Gonzalez J."/>
            <person name="Henrissat B."/>
            <person name="Kuo A."/>
            <person name="Liang C."/>
            <person name="Lipzen A."/>
            <person name="Lutzoni F."/>
            <person name="Magnuson J."/>
            <person name="Mondo S."/>
            <person name="Nolan M."/>
            <person name="Ohm R."/>
            <person name="Pangilinan J."/>
            <person name="Park H.-J."/>
            <person name="Ramirez L."/>
            <person name="Alfaro M."/>
            <person name="Sun H."/>
            <person name="Tritt A."/>
            <person name="Yoshinaga Y."/>
            <person name="Zwiers L.-H."/>
            <person name="Turgeon B."/>
            <person name="Goodwin S."/>
            <person name="Spatafora J."/>
            <person name="Crous P."/>
            <person name="Grigoriev I."/>
        </authorList>
    </citation>
    <scope>NUCLEOTIDE SEQUENCE</scope>
    <source>
        <strain evidence="5">CBS 122681</strain>
    </source>
</reference>
<feature type="compositionally biased region" description="Low complexity" evidence="2">
    <location>
        <begin position="393"/>
        <end position="404"/>
    </location>
</feature>
<feature type="domain" description="WSC" evidence="4">
    <location>
        <begin position="30"/>
        <end position="120"/>
    </location>
</feature>
<dbReference type="Pfam" id="PF01822">
    <property type="entry name" value="WSC"/>
    <property type="match status" value="2"/>
</dbReference>
<gene>
    <name evidence="5" type="ORF">K491DRAFT_68652</name>
</gene>
<organism evidence="5 6">
    <name type="scientific">Lophiostoma macrostomum CBS 122681</name>
    <dbReference type="NCBI Taxonomy" id="1314788"/>
    <lineage>
        <taxon>Eukaryota</taxon>
        <taxon>Fungi</taxon>
        <taxon>Dikarya</taxon>
        <taxon>Ascomycota</taxon>
        <taxon>Pezizomycotina</taxon>
        <taxon>Dothideomycetes</taxon>
        <taxon>Pleosporomycetidae</taxon>
        <taxon>Pleosporales</taxon>
        <taxon>Lophiostomataceae</taxon>
        <taxon>Lophiostoma</taxon>
    </lineage>
</organism>
<dbReference type="Proteomes" id="UP000799324">
    <property type="component" value="Unassembled WGS sequence"/>
</dbReference>
<keyword evidence="3" id="KW-0732">Signal</keyword>
<evidence type="ECO:0000313" key="6">
    <source>
        <dbReference type="Proteomes" id="UP000799324"/>
    </source>
</evidence>
<proteinExistence type="predicted"/>
<feature type="compositionally biased region" description="Low complexity" evidence="2">
    <location>
        <begin position="411"/>
        <end position="433"/>
    </location>
</feature>
<sequence>MYATIVLLLPVVAHAARIPIPRRIPDLPRGWDYSGCFLDRAQNRSLRSDFFYNESGMTTESCVHYCQSKGYPVAGTEYSGECYCGSRLPSQTSGDCHMRCSGDLMQVCGGHGALSTYSSLHSTHGPVANPGVLNWEYLGCYADTKERLLLHQEIMGNTTVSSCVGACAHRGFSLAGVEYGNECWCDNGSPDASLPTVSGCETTCNGNRSELCGGTDRLNIYKLKCAVSPLMIEAISFDIPGSLSATAAKDDLQTIATSATPVLSSSSLVAFISYGNLLSIPLPLTNTGKLSLPTNNITPEDSPLSNLATPSPNSTLIAETSASTIHLPLPNIHTAWWNSTFHHNMSRSIISATLQTLYDPTILFTASRHQPTNTRAPDIPRLNISSSSFSFSFEPTSTPSPLSEIRIVNNTTPRTPSTPMSSLSKSSASPTTTDPLSFTPIETAIMTAPWINRPSPSRSLPSASSASDSTIYIIMKPTRTTTLMDYKTYSV</sequence>
<dbReference type="AlphaFoldDB" id="A0A6A6SYH3"/>
<evidence type="ECO:0000256" key="3">
    <source>
        <dbReference type="SAM" id="SignalP"/>
    </source>
</evidence>
<keyword evidence="6" id="KW-1185">Reference proteome</keyword>
<dbReference type="PANTHER" id="PTHR45964:SF5">
    <property type="entry name" value="WSCD FAMILY MEMBER CG9164"/>
    <property type="match status" value="1"/>
</dbReference>
<evidence type="ECO:0000256" key="2">
    <source>
        <dbReference type="SAM" id="MobiDB-lite"/>
    </source>
</evidence>
<dbReference type="PROSITE" id="PS51212">
    <property type="entry name" value="WSC"/>
    <property type="match status" value="2"/>
</dbReference>
<evidence type="ECO:0000313" key="5">
    <source>
        <dbReference type="EMBL" id="KAF2652087.1"/>
    </source>
</evidence>
<dbReference type="SMART" id="SM00321">
    <property type="entry name" value="WSC"/>
    <property type="match status" value="2"/>
</dbReference>
<dbReference type="OrthoDB" id="2019572at2759"/>
<feature type="domain" description="WSC" evidence="4">
    <location>
        <begin position="134"/>
        <end position="224"/>
    </location>
</feature>
<evidence type="ECO:0000259" key="4">
    <source>
        <dbReference type="PROSITE" id="PS51212"/>
    </source>
</evidence>
<dbReference type="PANTHER" id="PTHR45964">
    <property type="entry name" value="WSCD FAMILY MEMBER CG9164"/>
    <property type="match status" value="1"/>
</dbReference>
<name>A0A6A6SYH3_9PLEO</name>